<accession>L9XIQ2</accession>
<dbReference type="STRING" id="1227497.C491_04525"/>
<dbReference type="AlphaFoldDB" id="L9XIQ2"/>
<evidence type="ECO:0000313" key="1">
    <source>
        <dbReference type="EMBL" id="ELY60533.1"/>
    </source>
</evidence>
<sequence length="115" mass="11863">MEFAVSREGTTLVTLHGGSNTTACDDAVSEVEDALESLATEGTLVDWAVTDAEVHEPPSAPFDPYTIAIEFDVVVTVEADDAEAAGERGAETIDAALAEAGVDSITYRSSPTASA</sequence>
<dbReference type="Proteomes" id="UP000011688">
    <property type="component" value="Unassembled WGS sequence"/>
</dbReference>
<protein>
    <submittedName>
        <fullName evidence="1">Uncharacterized protein</fullName>
    </submittedName>
</protein>
<dbReference type="OrthoDB" id="205223at2157"/>
<comment type="caution">
    <text evidence="1">The sequence shown here is derived from an EMBL/GenBank/DDBJ whole genome shotgun (WGS) entry which is preliminary data.</text>
</comment>
<dbReference type="EMBL" id="AOIB01000013">
    <property type="protein sequence ID" value="ELY60533.1"/>
    <property type="molecule type" value="Genomic_DNA"/>
</dbReference>
<evidence type="ECO:0000313" key="2">
    <source>
        <dbReference type="Proteomes" id="UP000011688"/>
    </source>
</evidence>
<dbReference type="RefSeq" id="WP_005554101.1">
    <property type="nucleotide sequence ID" value="NZ_AOIB01000013.1"/>
</dbReference>
<gene>
    <name evidence="1" type="ORF">C491_04525</name>
</gene>
<reference evidence="1 2" key="1">
    <citation type="journal article" date="2014" name="PLoS Genet.">
        <title>Phylogenetically driven sequencing of extremely halophilic archaea reveals strategies for static and dynamic osmo-response.</title>
        <authorList>
            <person name="Becker E.A."/>
            <person name="Seitzer P.M."/>
            <person name="Tritt A."/>
            <person name="Larsen D."/>
            <person name="Krusor M."/>
            <person name="Yao A.I."/>
            <person name="Wu D."/>
            <person name="Madern D."/>
            <person name="Eisen J.A."/>
            <person name="Darling A.E."/>
            <person name="Facciotti M.T."/>
        </authorList>
    </citation>
    <scope>NUCLEOTIDE SEQUENCE [LARGE SCALE GENOMIC DNA]</scope>
    <source>
        <strain evidence="1 2">DSM 10524</strain>
    </source>
</reference>
<name>L9XIQ2_9EURY</name>
<dbReference type="eggNOG" id="arCOG11389">
    <property type="taxonomic scope" value="Archaea"/>
</dbReference>
<organism evidence="1 2">
    <name type="scientific">Natronococcus amylolyticus DSM 10524</name>
    <dbReference type="NCBI Taxonomy" id="1227497"/>
    <lineage>
        <taxon>Archaea</taxon>
        <taxon>Methanobacteriati</taxon>
        <taxon>Methanobacteriota</taxon>
        <taxon>Stenosarchaea group</taxon>
        <taxon>Halobacteria</taxon>
        <taxon>Halobacteriales</taxon>
        <taxon>Natrialbaceae</taxon>
        <taxon>Natronococcus</taxon>
    </lineage>
</organism>
<keyword evidence="2" id="KW-1185">Reference proteome</keyword>
<proteinExistence type="predicted"/>